<accession>A0A067DAH0</accession>
<keyword evidence="6" id="KW-0804">Transcription</keyword>
<evidence type="ECO:0000256" key="5">
    <source>
        <dbReference type="ARBA" id="ARBA00023125"/>
    </source>
</evidence>
<dbReference type="EMBL" id="KK786272">
    <property type="protein sequence ID" value="KDO39828.1"/>
    <property type="molecule type" value="Genomic_DNA"/>
</dbReference>
<keyword evidence="11" id="KW-1185">Reference proteome</keyword>
<evidence type="ECO:0000256" key="3">
    <source>
        <dbReference type="ARBA" id="ARBA00022833"/>
    </source>
</evidence>
<dbReference type="GO" id="GO:0003677">
    <property type="term" value="F:DNA binding"/>
    <property type="evidence" value="ECO:0007669"/>
    <property type="project" value="UniProtKB-KW"/>
</dbReference>
<protein>
    <recommendedName>
        <fullName evidence="9">BED-type domain-containing protein</fullName>
    </recommendedName>
</protein>
<evidence type="ECO:0000256" key="1">
    <source>
        <dbReference type="ARBA" id="ARBA00022723"/>
    </source>
</evidence>
<dbReference type="InterPro" id="IPR003656">
    <property type="entry name" value="Znf_BED"/>
</dbReference>
<dbReference type="PROSITE" id="PS50808">
    <property type="entry name" value="ZF_BED"/>
    <property type="match status" value="1"/>
</dbReference>
<reference evidence="10 11" key="1">
    <citation type="submission" date="2014-04" db="EMBL/GenBank/DDBJ databases">
        <authorList>
            <consortium name="International Citrus Genome Consortium"/>
            <person name="Gmitter F."/>
            <person name="Chen C."/>
            <person name="Farmerie W."/>
            <person name="Harkins T."/>
            <person name="Desany B."/>
            <person name="Mohiuddin M."/>
            <person name="Kodira C."/>
            <person name="Borodovsky M."/>
            <person name="Lomsadze A."/>
            <person name="Burns P."/>
            <person name="Jenkins J."/>
            <person name="Prochnik S."/>
            <person name="Shu S."/>
            <person name="Chapman J."/>
            <person name="Pitluck S."/>
            <person name="Schmutz J."/>
            <person name="Rokhsar D."/>
        </authorList>
    </citation>
    <scope>NUCLEOTIDE SEQUENCE</scope>
</reference>
<dbReference type="PANTHER" id="PTHR46481">
    <property type="entry name" value="ZINC FINGER BED DOMAIN-CONTAINING PROTEIN 4"/>
    <property type="match status" value="1"/>
</dbReference>
<dbReference type="GO" id="GO:0008270">
    <property type="term" value="F:zinc ion binding"/>
    <property type="evidence" value="ECO:0007669"/>
    <property type="project" value="UniProtKB-KW"/>
</dbReference>
<name>A0A067DAH0_CITSI</name>
<evidence type="ECO:0000256" key="4">
    <source>
        <dbReference type="ARBA" id="ARBA00023015"/>
    </source>
</evidence>
<sequence length="468" mass="54543">MEEAHHHQLLIKEGSPSEVWKEMRKYKDRDGNNNAECIHCKKSFDGSSQKGTAHLKNHLDRCPANPKRKGPDGRNGDDQDQLLSPPIKTKELASLIKEKSVYDLIKHFSNIEGDKDWDPSSVLNSRKDEILQLYQEEKEKLCQFLNSLSCRFSLQLTCCKLRMYYEYFLVVHYIDDSWERQSKVISCWKDPFEVEDSMKAVQQSCLDWKIDKNICFLLLPCPIRPADDRGNQIGKTENWFSQRRSPPFAGFIHDGYQLMGYIRGTFENYARDGILRAIRQCVDYVYNKSTSDKPIQLDSAVKKAISKLERASLFWHFDYLRTVAKKCLKKVSFLLEQLDSDFRSIKFTKQKWDEITATFEHLKLLKYEAIDPLFSKYYLARVIAAILDPRFKMDAVQLHYKEIYGTTDSSDSKSYEMLDAIGRPCTSSSSKSELDRYFNLLKVPSDQQFDILAWWRGNAILSDPRKNG</sequence>
<evidence type="ECO:0000259" key="9">
    <source>
        <dbReference type="PROSITE" id="PS50808"/>
    </source>
</evidence>
<evidence type="ECO:0000313" key="11">
    <source>
        <dbReference type="Proteomes" id="UP000027120"/>
    </source>
</evidence>
<dbReference type="InterPro" id="IPR052035">
    <property type="entry name" value="ZnF_BED_domain_contain"/>
</dbReference>
<evidence type="ECO:0000256" key="6">
    <source>
        <dbReference type="ARBA" id="ARBA00023163"/>
    </source>
</evidence>
<dbReference type="PANTHER" id="PTHR46481:SF7">
    <property type="entry name" value="ZINC FINGER BED DOMAIN-CONTAINING PROTEIN RICESLEEPER 2-LIKE"/>
    <property type="match status" value="1"/>
</dbReference>
<dbReference type="Pfam" id="PF02892">
    <property type="entry name" value="zf-BED"/>
    <property type="match status" value="1"/>
</dbReference>
<feature type="region of interest" description="Disordered" evidence="8">
    <location>
        <begin position="39"/>
        <end position="84"/>
    </location>
</feature>
<dbReference type="InterPro" id="IPR025525">
    <property type="entry name" value="hAT-like_transposase_RNase-H"/>
</dbReference>
<evidence type="ECO:0000256" key="7">
    <source>
        <dbReference type="PROSITE-ProRule" id="PRU00027"/>
    </source>
</evidence>
<dbReference type="InterPro" id="IPR036236">
    <property type="entry name" value="Znf_C2H2_sf"/>
</dbReference>
<keyword evidence="2 7" id="KW-0863">Zinc-finger</keyword>
<dbReference type="SMART" id="SM00614">
    <property type="entry name" value="ZnF_BED"/>
    <property type="match status" value="1"/>
</dbReference>
<feature type="non-terminal residue" evidence="10">
    <location>
        <position position="468"/>
    </location>
</feature>
<keyword evidence="5" id="KW-0238">DNA-binding</keyword>
<dbReference type="AlphaFoldDB" id="A0A067DAH0"/>
<dbReference type="Pfam" id="PF14372">
    <property type="entry name" value="hAT-like_RNase-H"/>
    <property type="match status" value="1"/>
</dbReference>
<dbReference type="Proteomes" id="UP000027120">
    <property type="component" value="Unassembled WGS sequence"/>
</dbReference>
<feature type="domain" description="BED-type" evidence="9">
    <location>
        <begin position="14"/>
        <end position="69"/>
    </location>
</feature>
<proteinExistence type="predicted"/>
<evidence type="ECO:0000256" key="8">
    <source>
        <dbReference type="SAM" id="MobiDB-lite"/>
    </source>
</evidence>
<dbReference type="SUPFAM" id="SSF57667">
    <property type="entry name" value="beta-beta-alpha zinc fingers"/>
    <property type="match status" value="1"/>
</dbReference>
<gene>
    <name evidence="10" type="ORF">CISIN_1g0013201mg</name>
</gene>
<dbReference type="SUPFAM" id="SSF53098">
    <property type="entry name" value="Ribonuclease H-like"/>
    <property type="match status" value="1"/>
</dbReference>
<keyword evidence="1" id="KW-0479">Metal-binding</keyword>
<evidence type="ECO:0000313" key="10">
    <source>
        <dbReference type="EMBL" id="KDO39828.1"/>
    </source>
</evidence>
<keyword evidence="4" id="KW-0805">Transcription regulation</keyword>
<organism evidence="10 11">
    <name type="scientific">Citrus sinensis</name>
    <name type="common">Sweet orange</name>
    <name type="synonym">Citrus aurantium var. sinensis</name>
    <dbReference type="NCBI Taxonomy" id="2711"/>
    <lineage>
        <taxon>Eukaryota</taxon>
        <taxon>Viridiplantae</taxon>
        <taxon>Streptophyta</taxon>
        <taxon>Embryophyta</taxon>
        <taxon>Tracheophyta</taxon>
        <taxon>Spermatophyta</taxon>
        <taxon>Magnoliopsida</taxon>
        <taxon>eudicotyledons</taxon>
        <taxon>Gunneridae</taxon>
        <taxon>Pentapetalae</taxon>
        <taxon>rosids</taxon>
        <taxon>malvids</taxon>
        <taxon>Sapindales</taxon>
        <taxon>Rutaceae</taxon>
        <taxon>Aurantioideae</taxon>
        <taxon>Citrus</taxon>
    </lineage>
</organism>
<dbReference type="InterPro" id="IPR012337">
    <property type="entry name" value="RNaseH-like_sf"/>
</dbReference>
<keyword evidence="3" id="KW-0862">Zinc</keyword>
<evidence type="ECO:0000256" key="2">
    <source>
        <dbReference type="ARBA" id="ARBA00022771"/>
    </source>
</evidence>